<dbReference type="InterPro" id="IPR036249">
    <property type="entry name" value="Thioredoxin-like_sf"/>
</dbReference>
<sequence length="214" mass="24233">MSDKIKIDIVSDVVCPWCLIGYKRLQKAINELGVNDRVEIEWQPFELNPGMSAQGEISYDYRARKYGATKEDTDRQTAYLTKLGAEEGFTFDFFDGIKIINSQDAHILLDYAKEFGLQTALNLRLVSAFYSERKDISDRDILHKELLTVGLNADEAIKRLDNADARTQIQTEEKHWINKGVTGVPAMFFNSLKSIVGAQSVSTYKQVLTEELGL</sequence>
<dbReference type="InterPro" id="IPR001853">
    <property type="entry name" value="DSBA-like_thioredoxin_dom"/>
</dbReference>
<name>A0A6I2MPM6_9FLAO</name>
<keyword evidence="3" id="KW-1185">Reference proteome</keyword>
<protein>
    <submittedName>
        <fullName evidence="2">DsbA family oxidoreductase</fullName>
    </submittedName>
</protein>
<dbReference type="Gene3D" id="3.40.30.10">
    <property type="entry name" value="Glutaredoxin"/>
    <property type="match status" value="1"/>
</dbReference>
<dbReference type="CDD" id="cd03024">
    <property type="entry name" value="DsbA_FrnE"/>
    <property type="match status" value="1"/>
</dbReference>
<dbReference type="PANTHER" id="PTHR13887:SF41">
    <property type="entry name" value="THIOREDOXIN SUPERFAMILY PROTEIN"/>
    <property type="match status" value="1"/>
</dbReference>
<dbReference type="OrthoDB" id="9799122at2"/>
<accession>A0A6I2MPM6</accession>
<proteinExistence type="predicted"/>
<dbReference type="Proteomes" id="UP000443153">
    <property type="component" value="Unassembled WGS sequence"/>
</dbReference>
<dbReference type="PANTHER" id="PTHR13887">
    <property type="entry name" value="GLUTATHIONE S-TRANSFERASE KAPPA"/>
    <property type="match status" value="1"/>
</dbReference>
<evidence type="ECO:0000313" key="3">
    <source>
        <dbReference type="Proteomes" id="UP000443153"/>
    </source>
</evidence>
<feature type="domain" description="DSBA-like thioredoxin" evidence="1">
    <location>
        <begin position="7"/>
        <end position="208"/>
    </location>
</feature>
<dbReference type="AlphaFoldDB" id="A0A6I2MPM6"/>
<dbReference type="SUPFAM" id="SSF52833">
    <property type="entry name" value="Thioredoxin-like"/>
    <property type="match status" value="1"/>
</dbReference>
<comment type="caution">
    <text evidence="2">The sequence shown here is derived from an EMBL/GenBank/DDBJ whole genome shotgun (WGS) entry which is preliminary data.</text>
</comment>
<dbReference type="RefSeq" id="WP_154366943.1">
    <property type="nucleotide sequence ID" value="NZ_WKJH01000010.1"/>
</dbReference>
<organism evidence="2 3">
    <name type="scientific">Maribacter luteus</name>
    <dbReference type="NCBI Taxonomy" id="2594478"/>
    <lineage>
        <taxon>Bacteria</taxon>
        <taxon>Pseudomonadati</taxon>
        <taxon>Bacteroidota</taxon>
        <taxon>Flavobacteriia</taxon>
        <taxon>Flavobacteriales</taxon>
        <taxon>Flavobacteriaceae</taxon>
        <taxon>Maribacter</taxon>
    </lineage>
</organism>
<dbReference type="GO" id="GO:0016491">
    <property type="term" value="F:oxidoreductase activity"/>
    <property type="evidence" value="ECO:0007669"/>
    <property type="project" value="InterPro"/>
</dbReference>
<gene>
    <name evidence="2" type="ORF">GJ691_11300</name>
</gene>
<dbReference type="Pfam" id="PF01323">
    <property type="entry name" value="DSBA"/>
    <property type="match status" value="1"/>
</dbReference>
<dbReference type="EMBL" id="WKJH01000010">
    <property type="protein sequence ID" value="MRX64757.1"/>
    <property type="molecule type" value="Genomic_DNA"/>
</dbReference>
<reference evidence="2 3" key="1">
    <citation type="submission" date="2019-11" db="EMBL/GenBank/DDBJ databases">
        <title>Maribacter lutea sp. nov., a marine bacterium isolated from intertidal sand.</title>
        <authorList>
            <person name="Liu A."/>
        </authorList>
    </citation>
    <scope>NUCLEOTIDE SEQUENCE [LARGE SCALE GENOMIC DNA]</scope>
    <source>
        <strain evidence="2 3">RZ05</strain>
    </source>
</reference>
<evidence type="ECO:0000259" key="1">
    <source>
        <dbReference type="Pfam" id="PF01323"/>
    </source>
</evidence>
<evidence type="ECO:0000313" key="2">
    <source>
        <dbReference type="EMBL" id="MRX64757.1"/>
    </source>
</evidence>